<sequence>MIPSHPRAATPSHTLRLPPILMHAAALSYLGITWFGRGEEERRRLRRLQQMVGPGTSVASAAGCCLLYPCTGESWCSPSLLLAKTTSELRLLVAVRCDGVFPKSSCDVTRKGVSCSGANGPTIIGPIILSSAPEIFSVSILREHTRKEICLPHFGGRCHCGLPFA</sequence>
<keyword evidence="1" id="KW-0812">Transmembrane</keyword>
<dbReference type="EMBL" id="AMZH03003939">
    <property type="protein sequence ID" value="RRT70678.1"/>
    <property type="molecule type" value="Genomic_DNA"/>
</dbReference>
<evidence type="ECO:0000313" key="3">
    <source>
        <dbReference type="Proteomes" id="UP000287651"/>
    </source>
</evidence>
<evidence type="ECO:0000313" key="2">
    <source>
        <dbReference type="EMBL" id="RRT70678.1"/>
    </source>
</evidence>
<gene>
    <name evidence="2" type="ORF">B296_00021242</name>
</gene>
<organism evidence="2 3">
    <name type="scientific">Ensete ventricosum</name>
    <name type="common">Abyssinian banana</name>
    <name type="synonym">Musa ensete</name>
    <dbReference type="NCBI Taxonomy" id="4639"/>
    <lineage>
        <taxon>Eukaryota</taxon>
        <taxon>Viridiplantae</taxon>
        <taxon>Streptophyta</taxon>
        <taxon>Embryophyta</taxon>
        <taxon>Tracheophyta</taxon>
        <taxon>Spermatophyta</taxon>
        <taxon>Magnoliopsida</taxon>
        <taxon>Liliopsida</taxon>
        <taxon>Zingiberales</taxon>
        <taxon>Musaceae</taxon>
        <taxon>Ensete</taxon>
    </lineage>
</organism>
<dbReference type="AlphaFoldDB" id="A0A427A3C3"/>
<accession>A0A427A3C3</accession>
<name>A0A427A3C3_ENSVE</name>
<keyword evidence="1" id="KW-1133">Transmembrane helix</keyword>
<evidence type="ECO:0000256" key="1">
    <source>
        <dbReference type="SAM" id="Phobius"/>
    </source>
</evidence>
<proteinExistence type="predicted"/>
<protein>
    <submittedName>
        <fullName evidence="2">Uncharacterized protein</fullName>
    </submittedName>
</protein>
<keyword evidence="1" id="KW-0472">Membrane</keyword>
<dbReference type="Proteomes" id="UP000287651">
    <property type="component" value="Unassembled WGS sequence"/>
</dbReference>
<feature type="transmembrane region" description="Helical" evidence="1">
    <location>
        <begin position="20"/>
        <end position="37"/>
    </location>
</feature>
<reference evidence="2 3" key="1">
    <citation type="journal article" date="2014" name="Agronomy (Basel)">
        <title>A Draft Genome Sequence for Ensete ventricosum, the Drought-Tolerant Tree Against Hunger.</title>
        <authorList>
            <person name="Harrison J."/>
            <person name="Moore K.A."/>
            <person name="Paszkiewicz K."/>
            <person name="Jones T."/>
            <person name="Grant M."/>
            <person name="Ambacheew D."/>
            <person name="Muzemil S."/>
            <person name="Studholme D.J."/>
        </authorList>
    </citation>
    <scope>NUCLEOTIDE SEQUENCE [LARGE SCALE GENOMIC DNA]</scope>
</reference>
<comment type="caution">
    <text evidence="2">The sequence shown here is derived from an EMBL/GenBank/DDBJ whole genome shotgun (WGS) entry which is preliminary data.</text>
</comment>